<dbReference type="GO" id="GO:0006598">
    <property type="term" value="P:polyamine catabolic process"/>
    <property type="evidence" value="ECO:0007669"/>
    <property type="project" value="TreeGrafter"/>
</dbReference>
<dbReference type="InterPro" id="IPR050281">
    <property type="entry name" value="Flavin_monoamine_oxidase"/>
</dbReference>
<feature type="domain" description="Amine oxidase" evidence="2">
    <location>
        <begin position="36"/>
        <end position="472"/>
    </location>
</feature>
<evidence type="ECO:0000256" key="1">
    <source>
        <dbReference type="SAM" id="SignalP"/>
    </source>
</evidence>
<reference evidence="3" key="1">
    <citation type="journal article" date="2020" name="Stud. Mycol.">
        <title>101 Dothideomycetes genomes: a test case for predicting lifestyles and emergence of pathogens.</title>
        <authorList>
            <person name="Haridas S."/>
            <person name="Albert R."/>
            <person name="Binder M."/>
            <person name="Bloem J."/>
            <person name="Labutti K."/>
            <person name="Salamov A."/>
            <person name="Andreopoulos B."/>
            <person name="Baker S."/>
            <person name="Barry K."/>
            <person name="Bills G."/>
            <person name="Bluhm B."/>
            <person name="Cannon C."/>
            <person name="Castanera R."/>
            <person name="Culley D."/>
            <person name="Daum C."/>
            <person name="Ezra D."/>
            <person name="Gonzalez J."/>
            <person name="Henrissat B."/>
            <person name="Kuo A."/>
            <person name="Liang C."/>
            <person name="Lipzen A."/>
            <person name="Lutzoni F."/>
            <person name="Magnuson J."/>
            <person name="Mondo S."/>
            <person name="Nolan M."/>
            <person name="Ohm R."/>
            <person name="Pangilinan J."/>
            <person name="Park H.-J."/>
            <person name="Ramirez L."/>
            <person name="Alfaro M."/>
            <person name="Sun H."/>
            <person name="Tritt A."/>
            <person name="Yoshinaga Y."/>
            <person name="Zwiers L.-H."/>
            <person name="Turgeon B."/>
            <person name="Goodwin S."/>
            <person name="Spatafora J."/>
            <person name="Crous P."/>
            <person name="Grigoriev I."/>
        </authorList>
    </citation>
    <scope>NUCLEOTIDE SEQUENCE</scope>
    <source>
        <strain evidence="3">CBS 109.77</strain>
    </source>
</reference>
<accession>A0A6A6WWI9</accession>
<dbReference type="Gene3D" id="3.90.660.10">
    <property type="match status" value="1"/>
</dbReference>
<feature type="signal peptide" evidence="1">
    <location>
        <begin position="1"/>
        <end position="23"/>
    </location>
</feature>
<dbReference type="SUPFAM" id="SSF54373">
    <property type="entry name" value="FAD-linked reductases, C-terminal domain"/>
    <property type="match status" value="1"/>
</dbReference>
<keyword evidence="4" id="KW-1185">Reference proteome</keyword>
<dbReference type="Gene3D" id="3.50.50.60">
    <property type="entry name" value="FAD/NAD(P)-binding domain"/>
    <property type="match status" value="1"/>
</dbReference>
<evidence type="ECO:0000313" key="3">
    <source>
        <dbReference type="EMBL" id="KAF2788281.1"/>
    </source>
</evidence>
<protein>
    <submittedName>
        <fullName evidence="3">Amine oxidase</fullName>
    </submittedName>
</protein>
<name>A0A6A6WWI9_9PLEO</name>
<proteinExistence type="predicted"/>
<dbReference type="InterPro" id="IPR036188">
    <property type="entry name" value="FAD/NAD-bd_sf"/>
</dbReference>
<feature type="chain" id="PRO_5025385776" evidence="1">
    <location>
        <begin position="24"/>
        <end position="514"/>
    </location>
</feature>
<gene>
    <name evidence="3" type="ORF">K505DRAFT_410958</name>
</gene>
<organism evidence="3 4">
    <name type="scientific">Melanomma pulvis-pyrius CBS 109.77</name>
    <dbReference type="NCBI Taxonomy" id="1314802"/>
    <lineage>
        <taxon>Eukaryota</taxon>
        <taxon>Fungi</taxon>
        <taxon>Dikarya</taxon>
        <taxon>Ascomycota</taxon>
        <taxon>Pezizomycotina</taxon>
        <taxon>Dothideomycetes</taxon>
        <taxon>Pleosporomycetidae</taxon>
        <taxon>Pleosporales</taxon>
        <taxon>Melanommataceae</taxon>
        <taxon>Melanomma</taxon>
    </lineage>
</organism>
<evidence type="ECO:0000313" key="4">
    <source>
        <dbReference type="Proteomes" id="UP000799757"/>
    </source>
</evidence>
<dbReference type="OrthoDB" id="7777654at2759"/>
<dbReference type="InterPro" id="IPR002937">
    <property type="entry name" value="Amino_oxidase"/>
</dbReference>
<evidence type="ECO:0000259" key="2">
    <source>
        <dbReference type="Pfam" id="PF01593"/>
    </source>
</evidence>
<sequence>MRFTVPLLVLALSFSLCVSAAKADRKTTVVILGAGLTGVTAAKALALERNITDFLIIEALPEVGGRLKQSSIGGYPIEVGGNWIQGLGTNPIWALAQKYNVTNRFSNWSSIDYFDGGGHDFDGKLEEAFARYEDEAMPKAEEISDLRQERGQIDLNFRAGLNLAGWRAQTPYEKTAEYFSFDWEYAEPPVQSSYIQNINSFTYNFEGFGDENNNFVYDKRGFRAIIQGQADEIPNFNDLILYNQTVTKVFYGENGVNVLTADGTLIEAEFALCTFSIGVLQNTDVLFEPELPEWKKDAIANFHMATYLKIFIQFPSQFWNETEFSVYADPDERGYYSVWQSLSAKGFFPGSNILMVTLTSDQAYQAELQPEEEVTAAFMSVLRTMYGPKIPDPLEVVFHRWTLDPLFRGTFMNWGAGATVAQQNAIRAPIPDPDTPSPKGQRVFFAGEGTSRKYFGYLQGAYFEGRLASGLIADCVDNGCLTSEKTAYAKREILEEKTKKRKLVGGGLRKPIFK</sequence>
<dbReference type="EMBL" id="MU002230">
    <property type="protein sequence ID" value="KAF2788281.1"/>
    <property type="molecule type" value="Genomic_DNA"/>
</dbReference>
<dbReference type="AlphaFoldDB" id="A0A6A6WWI9"/>
<dbReference type="SUPFAM" id="SSF51905">
    <property type="entry name" value="FAD/NAD(P)-binding domain"/>
    <property type="match status" value="1"/>
</dbReference>
<dbReference type="PANTHER" id="PTHR10742">
    <property type="entry name" value="FLAVIN MONOAMINE OXIDASE"/>
    <property type="match status" value="1"/>
</dbReference>
<dbReference type="Proteomes" id="UP000799757">
    <property type="component" value="Unassembled WGS sequence"/>
</dbReference>
<dbReference type="Pfam" id="PF01593">
    <property type="entry name" value="Amino_oxidase"/>
    <property type="match status" value="1"/>
</dbReference>
<keyword evidence="1" id="KW-0732">Signal</keyword>
<dbReference type="PANTHER" id="PTHR10742:SF313">
    <property type="entry name" value="AMINE OXIDASE"/>
    <property type="match status" value="1"/>
</dbReference>
<dbReference type="GO" id="GO:0016491">
    <property type="term" value="F:oxidoreductase activity"/>
    <property type="evidence" value="ECO:0007669"/>
    <property type="project" value="InterPro"/>
</dbReference>